<keyword evidence="1" id="KW-0472">Membrane</keyword>
<protein>
    <submittedName>
        <fullName evidence="2">Uncharacterized protein</fullName>
    </submittedName>
</protein>
<dbReference type="SUPFAM" id="SSF53098">
    <property type="entry name" value="Ribonuclease H-like"/>
    <property type="match status" value="1"/>
</dbReference>
<sequence length="148" mass="17168">MDIQLEANTKPPNRSPQIVILRFIFIITMFISFIFIIMIWVHHDHTRPSFKSKQVSLETSPLQLLHMDLFGPVNIQSLAGKRYIVVIVDEYSRISTFDEFFENKRFSQNLSTIKTFQHNGVAEQRNKTLIEGARSMLCDTKSDHLVLG</sequence>
<dbReference type="InterPro" id="IPR039537">
    <property type="entry name" value="Retrotran_Ty1/copia-like"/>
</dbReference>
<organism evidence="2 3">
    <name type="scientific">Centaurea solstitialis</name>
    <name type="common">yellow star-thistle</name>
    <dbReference type="NCBI Taxonomy" id="347529"/>
    <lineage>
        <taxon>Eukaryota</taxon>
        <taxon>Viridiplantae</taxon>
        <taxon>Streptophyta</taxon>
        <taxon>Embryophyta</taxon>
        <taxon>Tracheophyta</taxon>
        <taxon>Spermatophyta</taxon>
        <taxon>Magnoliopsida</taxon>
        <taxon>eudicotyledons</taxon>
        <taxon>Gunneridae</taxon>
        <taxon>Pentapetalae</taxon>
        <taxon>asterids</taxon>
        <taxon>campanulids</taxon>
        <taxon>Asterales</taxon>
        <taxon>Asteraceae</taxon>
        <taxon>Carduoideae</taxon>
        <taxon>Cardueae</taxon>
        <taxon>Centaureinae</taxon>
        <taxon>Centaurea</taxon>
    </lineage>
</organism>
<reference evidence="2" key="1">
    <citation type="submission" date="2023-03" db="EMBL/GenBank/DDBJ databases">
        <title>Chromosome-scale reference genome and RAD-based genetic map of yellow starthistle (Centaurea solstitialis) reveal putative structural variation and QTLs associated with invader traits.</title>
        <authorList>
            <person name="Reatini B."/>
            <person name="Cang F.A."/>
            <person name="Jiang Q."/>
            <person name="Mckibben M.T.W."/>
            <person name="Barker M.S."/>
            <person name="Rieseberg L.H."/>
            <person name="Dlugosch K.M."/>
        </authorList>
    </citation>
    <scope>NUCLEOTIDE SEQUENCE</scope>
    <source>
        <strain evidence="2">CAN-66</strain>
        <tissue evidence="2">Leaf</tissue>
    </source>
</reference>
<accession>A0AA38WBM2</accession>
<keyword evidence="1" id="KW-0812">Transmembrane</keyword>
<gene>
    <name evidence="2" type="ORF">OSB04_023986</name>
</gene>
<dbReference type="EMBL" id="JARYMX010000006">
    <property type="protein sequence ID" value="KAJ9544279.1"/>
    <property type="molecule type" value="Genomic_DNA"/>
</dbReference>
<dbReference type="Gene3D" id="3.30.420.10">
    <property type="entry name" value="Ribonuclease H-like superfamily/Ribonuclease H"/>
    <property type="match status" value="1"/>
</dbReference>
<feature type="transmembrane region" description="Helical" evidence="1">
    <location>
        <begin position="20"/>
        <end position="41"/>
    </location>
</feature>
<evidence type="ECO:0000313" key="2">
    <source>
        <dbReference type="EMBL" id="KAJ9544279.1"/>
    </source>
</evidence>
<dbReference type="PANTHER" id="PTHR42648:SF21">
    <property type="entry name" value="CYSTEINE-RICH RLK (RECEPTOR-LIKE PROTEIN KINASE) 8"/>
    <property type="match status" value="1"/>
</dbReference>
<keyword evidence="1" id="KW-1133">Transmembrane helix</keyword>
<comment type="caution">
    <text evidence="2">The sequence shown here is derived from an EMBL/GenBank/DDBJ whole genome shotgun (WGS) entry which is preliminary data.</text>
</comment>
<dbReference type="InterPro" id="IPR036397">
    <property type="entry name" value="RNaseH_sf"/>
</dbReference>
<dbReference type="PANTHER" id="PTHR42648">
    <property type="entry name" value="TRANSPOSASE, PUTATIVE-RELATED"/>
    <property type="match status" value="1"/>
</dbReference>
<evidence type="ECO:0000256" key="1">
    <source>
        <dbReference type="SAM" id="Phobius"/>
    </source>
</evidence>
<dbReference type="Proteomes" id="UP001172457">
    <property type="component" value="Chromosome 6"/>
</dbReference>
<dbReference type="InterPro" id="IPR012337">
    <property type="entry name" value="RNaseH-like_sf"/>
</dbReference>
<keyword evidence="3" id="KW-1185">Reference proteome</keyword>
<evidence type="ECO:0000313" key="3">
    <source>
        <dbReference type="Proteomes" id="UP001172457"/>
    </source>
</evidence>
<proteinExistence type="predicted"/>
<dbReference type="GO" id="GO:0003676">
    <property type="term" value="F:nucleic acid binding"/>
    <property type="evidence" value="ECO:0007669"/>
    <property type="project" value="InterPro"/>
</dbReference>
<dbReference type="AlphaFoldDB" id="A0AA38WBM2"/>
<name>A0AA38WBM2_9ASTR</name>